<keyword evidence="1" id="KW-1133">Transmembrane helix</keyword>
<proteinExistence type="predicted"/>
<feature type="transmembrane region" description="Helical" evidence="1">
    <location>
        <begin position="37"/>
        <end position="56"/>
    </location>
</feature>
<dbReference type="Proteomes" id="UP000512167">
    <property type="component" value="Chromosome"/>
</dbReference>
<keyword evidence="3" id="KW-1185">Reference proteome</keyword>
<dbReference type="EMBL" id="CP051151">
    <property type="protein sequence ID" value="QLY40781.1"/>
    <property type="molecule type" value="Genomic_DNA"/>
</dbReference>
<dbReference type="KEGG" id="tbk:HF295_07910"/>
<feature type="transmembrane region" description="Helical" evidence="1">
    <location>
        <begin position="63"/>
        <end position="80"/>
    </location>
</feature>
<keyword evidence="1" id="KW-0472">Membrane</keyword>
<organism evidence="2 3">
    <name type="scientific">Hujiaoplasma nucleasis</name>
    <dbReference type="NCBI Taxonomy" id="2725268"/>
    <lineage>
        <taxon>Bacteria</taxon>
        <taxon>Bacillati</taxon>
        <taxon>Mycoplasmatota</taxon>
        <taxon>Mollicutes</taxon>
        <taxon>Candidatus Izemoplasmatales</taxon>
        <taxon>Hujiaoplasmataceae</taxon>
        <taxon>Hujiaoplasma</taxon>
    </lineage>
</organism>
<evidence type="ECO:0000256" key="1">
    <source>
        <dbReference type="SAM" id="Phobius"/>
    </source>
</evidence>
<gene>
    <name evidence="2" type="ORF">HF295_07910</name>
</gene>
<keyword evidence="1" id="KW-0812">Transmembrane</keyword>
<dbReference type="RefSeq" id="WP_312031629.1">
    <property type="nucleotide sequence ID" value="NZ_CP051151.1"/>
</dbReference>
<protein>
    <recommendedName>
        <fullName evidence="4">MFS transporter</fullName>
    </recommendedName>
</protein>
<feature type="transmembrane region" description="Helical" evidence="1">
    <location>
        <begin position="5"/>
        <end position="25"/>
    </location>
</feature>
<evidence type="ECO:0008006" key="4">
    <source>
        <dbReference type="Google" id="ProtNLM"/>
    </source>
</evidence>
<reference evidence="2 3" key="1">
    <citation type="submission" date="2020-04" db="EMBL/GenBank/DDBJ databases">
        <authorList>
            <person name="Zheng R.K."/>
            <person name="Sun C.M."/>
        </authorList>
    </citation>
    <scope>NUCLEOTIDE SEQUENCE [LARGE SCALE GENOMIC DNA]</scope>
    <source>
        <strain evidence="3">zrk29</strain>
    </source>
</reference>
<feature type="transmembrane region" description="Helical" evidence="1">
    <location>
        <begin position="86"/>
        <end position="108"/>
    </location>
</feature>
<dbReference type="AlphaFoldDB" id="A0A7L6N5D9"/>
<accession>A0A7L6N5D9</accession>
<evidence type="ECO:0000313" key="3">
    <source>
        <dbReference type="Proteomes" id="UP000512167"/>
    </source>
</evidence>
<name>A0A7L6N5D9_9MOLU</name>
<evidence type="ECO:0000313" key="2">
    <source>
        <dbReference type="EMBL" id="QLY40781.1"/>
    </source>
</evidence>
<sequence length="116" mass="13118">MLKRIFYGLIIGSILGLVCILGASLRSKTNLDTWYLFAFWFNRFLMGFVFALLPINIPIKGKIIRGVLIGLGVSFAFYSATNYQDFLGFIVGAFYGLILEFLLHYIFIGKNDVSKT</sequence>